<dbReference type="EMBL" id="JAWDEY010000008">
    <property type="protein sequence ID" value="KAK6590192.1"/>
    <property type="molecule type" value="Genomic_DNA"/>
</dbReference>
<organism evidence="1 2">
    <name type="scientific">Cryptosporidium xiaoi</name>
    <dbReference type="NCBI Taxonomy" id="659607"/>
    <lineage>
        <taxon>Eukaryota</taxon>
        <taxon>Sar</taxon>
        <taxon>Alveolata</taxon>
        <taxon>Apicomplexa</taxon>
        <taxon>Conoidasida</taxon>
        <taxon>Coccidia</taxon>
        <taxon>Eucoccidiorida</taxon>
        <taxon>Eimeriorina</taxon>
        <taxon>Cryptosporidiidae</taxon>
        <taxon>Cryptosporidium</taxon>
    </lineage>
</organism>
<sequence>MNCLTPIEIALNDSLFYSFRSFSGLCDVTIPKELQENIEESFHNRGDEAPFNIDLLKEKFIQRLESNVFEFELKNLSEGLHNQFSSVHILNNEPIQLLSFFDYVIIKRNPEKDQVILMNNSYLENYSSDNLNLNENLPLDSSVTGFLIYIDLTDNIMEKYLINYKRLKTDFIIDFKSLNSDRKIRNYLTYIKLLLRVGFISSVSILRLFGKKIPVYLFDGDKLLIKVEPTFDNTSGYCHISYSSIKNKIKIQDQELYELNYEQFSWYNKWCSRLKRLYILPALQKNYITSFRKQRTEMSEVENEMDELQYCSEKTTVDNVNKMKESIFHSYIQKSTSNFDRANTFYEIEKKYDNSLELNTDDTISEMFQKSFDKQKRIKNNHPGENSDLESSEDFVKKLIQQQTMQLFSC</sequence>
<evidence type="ECO:0000313" key="1">
    <source>
        <dbReference type="EMBL" id="KAK6590192.1"/>
    </source>
</evidence>
<gene>
    <name evidence="1" type="ORF">RS030_172655</name>
</gene>
<dbReference type="AlphaFoldDB" id="A0AAV9Y013"/>
<evidence type="ECO:0000313" key="2">
    <source>
        <dbReference type="Proteomes" id="UP001311799"/>
    </source>
</evidence>
<protein>
    <submittedName>
        <fullName evidence="1">Uncharacterized protein</fullName>
    </submittedName>
</protein>
<name>A0AAV9Y013_9CRYT</name>
<accession>A0AAV9Y013</accession>
<dbReference type="Proteomes" id="UP001311799">
    <property type="component" value="Unassembled WGS sequence"/>
</dbReference>
<reference evidence="1 2" key="1">
    <citation type="submission" date="2023-10" db="EMBL/GenBank/DDBJ databases">
        <title>Comparative genomics analysis reveals potential genetic determinants of host preference in Cryptosporidium xiaoi.</title>
        <authorList>
            <person name="Xiao L."/>
            <person name="Li J."/>
        </authorList>
    </citation>
    <scope>NUCLEOTIDE SEQUENCE [LARGE SCALE GENOMIC DNA]</scope>
    <source>
        <strain evidence="1 2">52996</strain>
    </source>
</reference>
<keyword evidence="2" id="KW-1185">Reference proteome</keyword>
<comment type="caution">
    <text evidence="1">The sequence shown here is derived from an EMBL/GenBank/DDBJ whole genome shotgun (WGS) entry which is preliminary data.</text>
</comment>
<proteinExistence type="predicted"/>